<dbReference type="EC" id="2.7.13.3" evidence="2"/>
<dbReference type="CDD" id="cd00075">
    <property type="entry name" value="HATPase"/>
    <property type="match status" value="1"/>
</dbReference>
<dbReference type="Gene3D" id="3.30.565.10">
    <property type="entry name" value="Histidine kinase-like ATPase, C-terminal domain"/>
    <property type="match status" value="1"/>
</dbReference>
<accession>A0A9D7SXJ3</accession>
<dbReference type="Pfam" id="PF00512">
    <property type="entry name" value="HisKA"/>
    <property type="match status" value="1"/>
</dbReference>
<proteinExistence type="predicted"/>
<reference evidence="9 10" key="1">
    <citation type="submission" date="2020-10" db="EMBL/GenBank/DDBJ databases">
        <title>Connecting structure to function with the recovery of over 1000 high-quality activated sludge metagenome-assembled genomes encoding full-length rRNA genes using long-read sequencing.</title>
        <authorList>
            <person name="Singleton C.M."/>
            <person name="Petriglieri F."/>
            <person name="Kristensen J.M."/>
            <person name="Kirkegaard R.H."/>
            <person name="Michaelsen T.Y."/>
            <person name="Andersen M.H."/>
            <person name="Karst S.M."/>
            <person name="Dueholm M.S."/>
            <person name="Nielsen P.H."/>
            <person name="Albertsen M."/>
        </authorList>
    </citation>
    <scope>NUCLEOTIDE SEQUENCE [LARGE SCALE GENOMIC DNA]</scope>
    <source>
        <strain evidence="9">Ribe_18-Q3-R11-54_MAXAC.273</strain>
    </source>
</reference>
<keyword evidence="6" id="KW-0902">Two-component regulatory system</keyword>
<evidence type="ECO:0000259" key="8">
    <source>
        <dbReference type="PROSITE" id="PS50109"/>
    </source>
</evidence>
<dbReference type="PANTHER" id="PTHR45453:SF1">
    <property type="entry name" value="PHOSPHATE REGULON SENSOR PROTEIN PHOR"/>
    <property type="match status" value="1"/>
</dbReference>
<comment type="catalytic activity">
    <reaction evidence="1">
        <text>ATP + protein L-histidine = ADP + protein N-phospho-L-histidine.</text>
        <dbReference type="EC" id="2.7.13.3"/>
    </reaction>
</comment>
<dbReference type="PROSITE" id="PS50109">
    <property type="entry name" value="HIS_KIN"/>
    <property type="match status" value="1"/>
</dbReference>
<evidence type="ECO:0000313" key="9">
    <source>
        <dbReference type="EMBL" id="MBK9983999.1"/>
    </source>
</evidence>
<evidence type="ECO:0000256" key="3">
    <source>
        <dbReference type="ARBA" id="ARBA00022553"/>
    </source>
</evidence>
<dbReference type="InterPro" id="IPR005467">
    <property type="entry name" value="His_kinase_dom"/>
</dbReference>
<comment type="caution">
    <text evidence="9">The sequence shown here is derived from an EMBL/GenBank/DDBJ whole genome shotgun (WGS) entry which is preliminary data.</text>
</comment>
<feature type="transmembrane region" description="Helical" evidence="7">
    <location>
        <begin position="35"/>
        <end position="57"/>
    </location>
</feature>
<gene>
    <name evidence="9" type="ORF">IPP15_16795</name>
</gene>
<dbReference type="CDD" id="cd00082">
    <property type="entry name" value="HisKA"/>
    <property type="match status" value="1"/>
</dbReference>
<name>A0A9D7SXJ3_9BACT</name>
<dbReference type="PRINTS" id="PR00344">
    <property type="entry name" value="BCTRLSENSOR"/>
</dbReference>
<evidence type="ECO:0000256" key="6">
    <source>
        <dbReference type="ARBA" id="ARBA00023012"/>
    </source>
</evidence>
<dbReference type="EMBL" id="JADKGY010000029">
    <property type="protein sequence ID" value="MBK9983999.1"/>
    <property type="molecule type" value="Genomic_DNA"/>
</dbReference>
<keyword evidence="3" id="KW-0597">Phosphoprotein</keyword>
<evidence type="ECO:0000313" key="10">
    <source>
        <dbReference type="Proteomes" id="UP000808337"/>
    </source>
</evidence>
<dbReference type="GO" id="GO:0000155">
    <property type="term" value="F:phosphorelay sensor kinase activity"/>
    <property type="evidence" value="ECO:0007669"/>
    <property type="project" value="InterPro"/>
</dbReference>
<dbReference type="SUPFAM" id="SSF47384">
    <property type="entry name" value="Homodimeric domain of signal transducing histidine kinase"/>
    <property type="match status" value="1"/>
</dbReference>
<dbReference type="SMART" id="SM00387">
    <property type="entry name" value="HATPase_c"/>
    <property type="match status" value="1"/>
</dbReference>
<keyword evidence="5 9" id="KW-0418">Kinase</keyword>
<organism evidence="9 10">
    <name type="scientific">Candidatus Opimibacter skivensis</name>
    <dbReference type="NCBI Taxonomy" id="2982028"/>
    <lineage>
        <taxon>Bacteria</taxon>
        <taxon>Pseudomonadati</taxon>
        <taxon>Bacteroidota</taxon>
        <taxon>Saprospiria</taxon>
        <taxon>Saprospirales</taxon>
        <taxon>Saprospiraceae</taxon>
        <taxon>Candidatus Opimibacter</taxon>
    </lineage>
</organism>
<keyword evidence="7" id="KW-0472">Membrane</keyword>
<dbReference type="SUPFAM" id="SSF55874">
    <property type="entry name" value="ATPase domain of HSP90 chaperone/DNA topoisomerase II/histidine kinase"/>
    <property type="match status" value="1"/>
</dbReference>
<dbReference type="InterPro" id="IPR036097">
    <property type="entry name" value="HisK_dim/P_sf"/>
</dbReference>
<protein>
    <recommendedName>
        <fullName evidence="2">histidine kinase</fullName>
        <ecNumber evidence="2">2.7.13.3</ecNumber>
    </recommendedName>
</protein>
<dbReference type="InterPro" id="IPR003661">
    <property type="entry name" value="HisK_dim/P_dom"/>
</dbReference>
<keyword evidence="7" id="KW-0812">Transmembrane</keyword>
<evidence type="ECO:0000256" key="2">
    <source>
        <dbReference type="ARBA" id="ARBA00012438"/>
    </source>
</evidence>
<evidence type="ECO:0000256" key="7">
    <source>
        <dbReference type="SAM" id="Phobius"/>
    </source>
</evidence>
<dbReference type="InterPro" id="IPR003594">
    <property type="entry name" value="HATPase_dom"/>
</dbReference>
<evidence type="ECO:0000256" key="1">
    <source>
        <dbReference type="ARBA" id="ARBA00000085"/>
    </source>
</evidence>
<keyword evidence="7" id="KW-1133">Transmembrane helix</keyword>
<evidence type="ECO:0000256" key="5">
    <source>
        <dbReference type="ARBA" id="ARBA00022777"/>
    </source>
</evidence>
<evidence type="ECO:0000256" key="4">
    <source>
        <dbReference type="ARBA" id="ARBA00022679"/>
    </source>
</evidence>
<dbReference type="InterPro" id="IPR050351">
    <property type="entry name" value="BphY/WalK/GraS-like"/>
</dbReference>
<feature type="domain" description="Histidine kinase" evidence="8">
    <location>
        <begin position="122"/>
        <end position="341"/>
    </location>
</feature>
<dbReference type="Proteomes" id="UP000808337">
    <property type="component" value="Unassembled WGS sequence"/>
</dbReference>
<dbReference type="Pfam" id="PF02518">
    <property type="entry name" value="HATPase_c"/>
    <property type="match status" value="1"/>
</dbReference>
<dbReference type="GO" id="GO:0004721">
    <property type="term" value="F:phosphoprotein phosphatase activity"/>
    <property type="evidence" value="ECO:0007669"/>
    <property type="project" value="TreeGrafter"/>
</dbReference>
<dbReference type="GO" id="GO:0005886">
    <property type="term" value="C:plasma membrane"/>
    <property type="evidence" value="ECO:0007669"/>
    <property type="project" value="TreeGrafter"/>
</dbReference>
<dbReference type="InterPro" id="IPR036890">
    <property type="entry name" value="HATPase_C_sf"/>
</dbReference>
<dbReference type="GO" id="GO:0016036">
    <property type="term" value="P:cellular response to phosphate starvation"/>
    <property type="evidence" value="ECO:0007669"/>
    <property type="project" value="TreeGrafter"/>
</dbReference>
<dbReference type="PANTHER" id="PTHR45453">
    <property type="entry name" value="PHOSPHATE REGULON SENSOR PROTEIN PHOR"/>
    <property type="match status" value="1"/>
</dbReference>
<dbReference type="FunFam" id="3.30.565.10:FF:000006">
    <property type="entry name" value="Sensor histidine kinase WalK"/>
    <property type="match status" value="1"/>
</dbReference>
<keyword evidence="4" id="KW-0808">Transferase</keyword>
<dbReference type="Gene3D" id="1.10.287.130">
    <property type="match status" value="1"/>
</dbReference>
<dbReference type="InterPro" id="IPR004358">
    <property type="entry name" value="Sig_transdc_His_kin-like_C"/>
</dbReference>
<dbReference type="SMART" id="SM00388">
    <property type="entry name" value="HisKA"/>
    <property type="match status" value="1"/>
</dbReference>
<dbReference type="AlphaFoldDB" id="A0A9D7SXJ3"/>
<sequence length="342" mass="39175">MSMYGALAMTLFTTLALWLGTEVLRVEFSWKTGIFVILAIGVFSFFAIQFILDRFIYRRIKLMYKIIRKAKTSVPDKRALKKSDDPLLDGVEQEVQHWAETQQNEIETLKTLEAYRKRFIGNVSHELKTPIFSIQGYIYTLIDGGVYDENVNMRYLERAASNVERLLTIVQDLEEISKLESEDLILDIQKFDIKSLVREVFNDLEVNARQRNVTLTFKEGADKTFAVQGDREGIRQVVTNLILNSIKYGNENGVTKVSFYVMDRQILIEIADNGIGIEEKHLNHLFDRFYRVDKSRSRESGGSGLGLSIVKHILEAHNQTVNVRSTPGRGSTFGFTLDKAQD</sequence>